<gene>
    <name evidence="4" type="ORF">IX84_28000</name>
</gene>
<dbReference type="InterPro" id="IPR036249">
    <property type="entry name" value="Thioredoxin-like_sf"/>
</dbReference>
<proteinExistence type="predicted"/>
<sequence>MRQFSILFAFLLMGTFACAQDDYKATKAGWLVDIDEAYKISQETGKPILANFTGSDWCGWCKRLDAAVFQKPDFKKWANENVVLLELDFPRRKQIPEEIRQQNYSLQQSFGVRGYPTIWVFNLNRNKESGNYEIEALGKTGYTPTVEQFTGGVEQMIAKGK</sequence>
<dbReference type="Proteomes" id="UP000029736">
    <property type="component" value="Unassembled WGS sequence"/>
</dbReference>
<evidence type="ECO:0000313" key="5">
    <source>
        <dbReference type="Proteomes" id="UP000029736"/>
    </source>
</evidence>
<dbReference type="PANTHER" id="PTHR15337:SF11">
    <property type="entry name" value="THIOREDOXIN DOMAIN-CONTAINING PROTEIN"/>
    <property type="match status" value="1"/>
</dbReference>
<dbReference type="AlphaFoldDB" id="A0A098S2H2"/>
<evidence type="ECO:0000256" key="2">
    <source>
        <dbReference type="SAM" id="SignalP"/>
    </source>
</evidence>
<protein>
    <recommendedName>
        <fullName evidence="3">Thioredoxin domain-containing protein</fullName>
    </recommendedName>
</protein>
<dbReference type="EMBL" id="JPOS01000090">
    <property type="protein sequence ID" value="KGE85347.1"/>
    <property type="molecule type" value="Genomic_DNA"/>
</dbReference>
<dbReference type="InterPro" id="IPR051099">
    <property type="entry name" value="AGR/TXD"/>
</dbReference>
<name>A0A098S2H2_9BACT</name>
<dbReference type="STRING" id="1524460.IX84_28000"/>
<dbReference type="Pfam" id="PF13899">
    <property type="entry name" value="Thioredoxin_7"/>
    <property type="match status" value="1"/>
</dbReference>
<dbReference type="PANTHER" id="PTHR15337">
    <property type="entry name" value="ANTERIOR GRADIENT PROTEIN-RELATED"/>
    <property type="match status" value="1"/>
</dbReference>
<dbReference type="SUPFAM" id="SSF52833">
    <property type="entry name" value="Thioredoxin-like"/>
    <property type="match status" value="1"/>
</dbReference>
<dbReference type="RefSeq" id="WP_044228446.1">
    <property type="nucleotide sequence ID" value="NZ_CAKZLC010000483.1"/>
</dbReference>
<dbReference type="Gene3D" id="3.40.30.10">
    <property type="entry name" value="Glutaredoxin"/>
    <property type="match status" value="1"/>
</dbReference>
<organism evidence="4 5">
    <name type="scientific">Phaeodactylibacter xiamenensis</name>
    <dbReference type="NCBI Taxonomy" id="1524460"/>
    <lineage>
        <taxon>Bacteria</taxon>
        <taxon>Pseudomonadati</taxon>
        <taxon>Bacteroidota</taxon>
        <taxon>Saprospiria</taxon>
        <taxon>Saprospirales</taxon>
        <taxon>Haliscomenobacteraceae</taxon>
        <taxon>Phaeodactylibacter</taxon>
    </lineage>
</organism>
<dbReference type="PROSITE" id="PS51257">
    <property type="entry name" value="PROKAR_LIPOPROTEIN"/>
    <property type="match status" value="1"/>
</dbReference>
<dbReference type="InterPro" id="IPR013766">
    <property type="entry name" value="Thioredoxin_domain"/>
</dbReference>
<comment type="caution">
    <text evidence="4">The sequence shown here is derived from an EMBL/GenBank/DDBJ whole genome shotgun (WGS) entry which is preliminary data.</text>
</comment>
<evidence type="ECO:0000259" key="3">
    <source>
        <dbReference type="PROSITE" id="PS51352"/>
    </source>
</evidence>
<evidence type="ECO:0000313" key="4">
    <source>
        <dbReference type="EMBL" id="KGE85347.1"/>
    </source>
</evidence>
<feature type="domain" description="Thioredoxin" evidence="3">
    <location>
        <begin position="11"/>
        <end position="158"/>
    </location>
</feature>
<accession>A0A098S2H2</accession>
<keyword evidence="5" id="KW-1185">Reference proteome</keyword>
<feature type="chain" id="PRO_5001939772" description="Thioredoxin domain-containing protein" evidence="2">
    <location>
        <begin position="20"/>
        <end position="161"/>
    </location>
</feature>
<keyword evidence="1 2" id="KW-0732">Signal</keyword>
<feature type="signal peptide" evidence="2">
    <location>
        <begin position="1"/>
        <end position="19"/>
    </location>
</feature>
<reference evidence="4 5" key="1">
    <citation type="journal article" date="2014" name="Int. J. Syst. Evol. Microbiol.">
        <title>Phaeodactylibacter xiamenensis gen. nov., sp. nov., a member of the family Saprospiraceae isolated from the marine alga Phaeodactylum tricornutum.</title>
        <authorList>
            <person name="Chen Z.Jr."/>
            <person name="Lei X."/>
            <person name="Lai Q."/>
            <person name="Li Y."/>
            <person name="Zhang B."/>
            <person name="Zhang J."/>
            <person name="Zhang H."/>
            <person name="Yang L."/>
            <person name="Zheng W."/>
            <person name="Tian Y."/>
            <person name="Yu Z."/>
            <person name="Xu H.Jr."/>
            <person name="Zheng T."/>
        </authorList>
    </citation>
    <scope>NUCLEOTIDE SEQUENCE [LARGE SCALE GENOMIC DNA]</scope>
    <source>
        <strain evidence="4 5">KD52</strain>
    </source>
</reference>
<evidence type="ECO:0000256" key="1">
    <source>
        <dbReference type="ARBA" id="ARBA00022729"/>
    </source>
</evidence>
<dbReference type="PROSITE" id="PS51352">
    <property type="entry name" value="THIOREDOXIN_2"/>
    <property type="match status" value="1"/>
</dbReference>